<keyword evidence="2" id="KW-0342">GTP-binding</keyword>
<protein>
    <recommendedName>
        <fullName evidence="5">Small monomeric GTPase</fullName>
    </recommendedName>
</protein>
<dbReference type="Pfam" id="PF00071">
    <property type="entry name" value="Ras"/>
    <property type="match status" value="1"/>
</dbReference>
<dbReference type="SMART" id="SM00173">
    <property type="entry name" value="RAS"/>
    <property type="match status" value="1"/>
</dbReference>
<evidence type="ECO:0000256" key="1">
    <source>
        <dbReference type="ARBA" id="ARBA00022741"/>
    </source>
</evidence>
<dbReference type="EMBL" id="QEAP01000107">
    <property type="protein sequence ID" value="TPX74807.1"/>
    <property type="molecule type" value="Genomic_DNA"/>
</dbReference>
<keyword evidence="1" id="KW-0547">Nucleotide-binding</keyword>
<dbReference type="OrthoDB" id="265044at2759"/>
<reference evidence="3 4" key="1">
    <citation type="journal article" date="2019" name="Sci. Rep.">
        <title>Comparative genomics of chytrid fungi reveal insights into the obligate biotrophic and pathogenic lifestyle of Synchytrium endobioticum.</title>
        <authorList>
            <person name="van de Vossenberg B.T.L.H."/>
            <person name="Warris S."/>
            <person name="Nguyen H.D.T."/>
            <person name="van Gent-Pelzer M.P.E."/>
            <person name="Joly D.L."/>
            <person name="van de Geest H.C."/>
            <person name="Bonants P.J.M."/>
            <person name="Smith D.S."/>
            <person name="Levesque C.A."/>
            <person name="van der Lee T.A.J."/>
        </authorList>
    </citation>
    <scope>NUCLEOTIDE SEQUENCE [LARGE SCALE GENOMIC DNA]</scope>
    <source>
        <strain evidence="3 4">CBS 675.73</strain>
    </source>
</reference>
<dbReference type="GO" id="GO:0005525">
    <property type="term" value="F:GTP binding"/>
    <property type="evidence" value="ECO:0007669"/>
    <property type="project" value="UniProtKB-KW"/>
</dbReference>
<dbReference type="PROSITE" id="PS51419">
    <property type="entry name" value="RAB"/>
    <property type="match status" value="1"/>
</dbReference>
<keyword evidence="4" id="KW-1185">Reference proteome</keyword>
<dbReference type="PANTHER" id="PTHR47977">
    <property type="entry name" value="RAS-RELATED PROTEIN RAB"/>
    <property type="match status" value="1"/>
</dbReference>
<evidence type="ECO:0000313" key="3">
    <source>
        <dbReference type="EMBL" id="TPX74807.1"/>
    </source>
</evidence>
<dbReference type="InterPro" id="IPR027417">
    <property type="entry name" value="P-loop_NTPase"/>
</dbReference>
<dbReference type="STRING" id="246404.A0A507FIA9"/>
<dbReference type="Proteomes" id="UP000320333">
    <property type="component" value="Unassembled WGS sequence"/>
</dbReference>
<proteinExistence type="predicted"/>
<organism evidence="3 4">
    <name type="scientific">Chytriomyces confervae</name>
    <dbReference type="NCBI Taxonomy" id="246404"/>
    <lineage>
        <taxon>Eukaryota</taxon>
        <taxon>Fungi</taxon>
        <taxon>Fungi incertae sedis</taxon>
        <taxon>Chytridiomycota</taxon>
        <taxon>Chytridiomycota incertae sedis</taxon>
        <taxon>Chytridiomycetes</taxon>
        <taxon>Chytridiales</taxon>
        <taxon>Chytriomycetaceae</taxon>
        <taxon>Chytriomyces</taxon>
    </lineage>
</organism>
<dbReference type="InterPro" id="IPR050227">
    <property type="entry name" value="Rab"/>
</dbReference>
<dbReference type="AlphaFoldDB" id="A0A507FIA9"/>
<gene>
    <name evidence="3" type="ORF">CcCBS67573_g03914</name>
</gene>
<name>A0A507FIA9_9FUNG</name>
<dbReference type="PRINTS" id="PR00449">
    <property type="entry name" value="RASTRNSFRMNG"/>
</dbReference>
<evidence type="ECO:0000313" key="4">
    <source>
        <dbReference type="Proteomes" id="UP000320333"/>
    </source>
</evidence>
<dbReference type="SMART" id="SM00175">
    <property type="entry name" value="RAB"/>
    <property type="match status" value="1"/>
</dbReference>
<dbReference type="GO" id="GO:0003924">
    <property type="term" value="F:GTPase activity"/>
    <property type="evidence" value="ECO:0007669"/>
    <property type="project" value="InterPro"/>
</dbReference>
<evidence type="ECO:0000256" key="2">
    <source>
        <dbReference type="ARBA" id="ARBA00023134"/>
    </source>
</evidence>
<sequence length="180" mass="19987">MSTLSLQTSKNVLRCKCIVLGNQGVGKTSLVQVFQSDGAQFPKNYNMTINSEVCVKVVNIPDTNASIEMFLHDIAGHECEGASAFVIVYDVTNPESFASMGRWLQIAKRCRVGKQIHGVLVANKADLDLRRSISRQQGEEFAKANKLAQNVDVDAPFYYLSNMFHEHFEAAVKSFSKAEH</sequence>
<evidence type="ECO:0008006" key="5">
    <source>
        <dbReference type="Google" id="ProtNLM"/>
    </source>
</evidence>
<dbReference type="InterPro" id="IPR001806">
    <property type="entry name" value="Small_GTPase"/>
</dbReference>
<accession>A0A507FIA9</accession>
<dbReference type="SMART" id="SM00174">
    <property type="entry name" value="RHO"/>
    <property type="match status" value="1"/>
</dbReference>
<comment type="caution">
    <text evidence="3">The sequence shown here is derived from an EMBL/GenBank/DDBJ whole genome shotgun (WGS) entry which is preliminary data.</text>
</comment>
<dbReference type="Gene3D" id="3.40.50.300">
    <property type="entry name" value="P-loop containing nucleotide triphosphate hydrolases"/>
    <property type="match status" value="1"/>
</dbReference>
<dbReference type="SUPFAM" id="SSF52540">
    <property type="entry name" value="P-loop containing nucleoside triphosphate hydrolases"/>
    <property type="match status" value="1"/>
</dbReference>